<name>A0A3P3EL06_9HYPH</name>
<evidence type="ECO:0000256" key="3">
    <source>
        <dbReference type="ARBA" id="ARBA00022827"/>
    </source>
</evidence>
<sequence>MAEIVIVGAGECGVRAAFTLRELGFQGSVTLLTAEKALPYERPPLSKTMLANPKAIRAEDAYPGAGIELRRGALVESLVPERREIHLADGTLLTYDQLLLATGARARLFPGLEGCLTLRTDVQARRIMLEFSSNARIGVIGGGFIGLELAATARQAGAEVTVIETAPRILGRAVPGAIAQIVHARHETAGVKILTGTGVTEAGTNRIVLANGIELEFDAVIAGVGAIPNTELAEKAGLLVDNGIVVDSAFRTSEPNIFAAGDCCNFEWRGARMRLESWKAAQDQGAHAAAAMLGASGEYQKVPWFWSDQFDLTLQVAGQFDLTRDIHHRAASGGVRIVFQCDQDARVSAAAGIGQGNTVARDMSVLEKLIERGTVVAASSLIDPDFRIKSLLK</sequence>
<evidence type="ECO:0000256" key="1">
    <source>
        <dbReference type="ARBA" id="ARBA00001974"/>
    </source>
</evidence>
<evidence type="ECO:0000256" key="4">
    <source>
        <dbReference type="ARBA" id="ARBA00023002"/>
    </source>
</evidence>
<comment type="cofactor">
    <cofactor evidence="1">
        <name>FAD</name>
        <dbReference type="ChEBI" id="CHEBI:57692"/>
    </cofactor>
</comment>
<evidence type="ECO:0000256" key="2">
    <source>
        <dbReference type="ARBA" id="ARBA00022630"/>
    </source>
</evidence>
<dbReference type="GO" id="GO:0005737">
    <property type="term" value="C:cytoplasm"/>
    <property type="evidence" value="ECO:0007669"/>
    <property type="project" value="TreeGrafter"/>
</dbReference>
<dbReference type="EMBL" id="RQXT01000124">
    <property type="protein sequence ID" value="RRH86901.1"/>
    <property type="molecule type" value="Genomic_DNA"/>
</dbReference>
<dbReference type="InterPro" id="IPR036188">
    <property type="entry name" value="FAD/NAD-bd_sf"/>
</dbReference>
<keyword evidence="4" id="KW-0560">Oxidoreductase</keyword>
<organism evidence="7 8">
    <name type="scientific">Mesorhizobium tamadayense</name>
    <dbReference type="NCBI Taxonomy" id="425306"/>
    <lineage>
        <taxon>Bacteria</taxon>
        <taxon>Pseudomonadati</taxon>
        <taxon>Pseudomonadota</taxon>
        <taxon>Alphaproteobacteria</taxon>
        <taxon>Hyphomicrobiales</taxon>
        <taxon>Phyllobacteriaceae</taxon>
        <taxon>Mesorhizobium</taxon>
    </lineage>
</organism>
<dbReference type="InterPro" id="IPR028202">
    <property type="entry name" value="Reductase_C"/>
</dbReference>
<dbReference type="PANTHER" id="PTHR43557">
    <property type="entry name" value="APOPTOSIS-INDUCING FACTOR 1"/>
    <property type="match status" value="1"/>
</dbReference>
<dbReference type="Gene3D" id="3.50.50.60">
    <property type="entry name" value="FAD/NAD(P)-binding domain"/>
    <property type="match status" value="2"/>
</dbReference>
<keyword evidence="8" id="KW-1185">Reference proteome</keyword>
<dbReference type="Proteomes" id="UP000273786">
    <property type="component" value="Unassembled WGS sequence"/>
</dbReference>
<dbReference type="Pfam" id="PF14759">
    <property type="entry name" value="Reductase_C"/>
    <property type="match status" value="1"/>
</dbReference>
<evidence type="ECO:0000259" key="6">
    <source>
        <dbReference type="Pfam" id="PF14759"/>
    </source>
</evidence>
<dbReference type="PANTHER" id="PTHR43557:SF2">
    <property type="entry name" value="RIESKE DOMAIN-CONTAINING PROTEIN-RELATED"/>
    <property type="match status" value="1"/>
</dbReference>
<feature type="domain" description="Reductase C-terminal" evidence="6">
    <location>
        <begin position="304"/>
        <end position="392"/>
    </location>
</feature>
<dbReference type="RefSeq" id="WP_125007197.1">
    <property type="nucleotide sequence ID" value="NZ_RQXT01000124.1"/>
</dbReference>
<keyword evidence="3" id="KW-0274">FAD</keyword>
<accession>A0A3P3EL06</accession>
<dbReference type="AlphaFoldDB" id="A0A3P3EL06"/>
<dbReference type="GO" id="GO:0016651">
    <property type="term" value="F:oxidoreductase activity, acting on NAD(P)H"/>
    <property type="evidence" value="ECO:0007669"/>
    <property type="project" value="TreeGrafter"/>
</dbReference>
<reference evidence="7 8" key="1">
    <citation type="submission" date="2018-11" db="EMBL/GenBank/DDBJ databases">
        <title>the genome of Mesorhizobium tamadayense DSM 28320.</title>
        <authorList>
            <person name="Gao J."/>
        </authorList>
    </citation>
    <scope>NUCLEOTIDE SEQUENCE [LARGE SCALE GENOMIC DNA]</scope>
    <source>
        <strain evidence="7 8">DSM 28320</strain>
    </source>
</reference>
<dbReference type="SUPFAM" id="SSF51905">
    <property type="entry name" value="FAD/NAD(P)-binding domain"/>
    <property type="match status" value="1"/>
</dbReference>
<gene>
    <name evidence="7" type="ORF">EH240_36640</name>
</gene>
<dbReference type="OrthoDB" id="9768666at2"/>
<keyword evidence="2" id="KW-0285">Flavoprotein</keyword>
<evidence type="ECO:0000313" key="8">
    <source>
        <dbReference type="Proteomes" id="UP000273786"/>
    </source>
</evidence>
<dbReference type="PRINTS" id="PR00368">
    <property type="entry name" value="FADPNR"/>
</dbReference>
<protein>
    <submittedName>
        <fullName evidence="7">Ferredoxin reductase</fullName>
    </submittedName>
</protein>
<dbReference type="InterPro" id="IPR023753">
    <property type="entry name" value="FAD/NAD-binding_dom"/>
</dbReference>
<dbReference type="PRINTS" id="PR00469">
    <property type="entry name" value="PNDRDTASEII"/>
</dbReference>
<evidence type="ECO:0000259" key="5">
    <source>
        <dbReference type="Pfam" id="PF07992"/>
    </source>
</evidence>
<comment type="caution">
    <text evidence="7">The sequence shown here is derived from an EMBL/GenBank/DDBJ whole genome shotgun (WGS) entry which is preliminary data.</text>
</comment>
<dbReference type="InterPro" id="IPR016156">
    <property type="entry name" value="FAD/NAD-linked_Rdtase_dimer_sf"/>
</dbReference>
<dbReference type="Gene3D" id="3.30.390.30">
    <property type="match status" value="1"/>
</dbReference>
<feature type="domain" description="FAD/NAD(P)-binding" evidence="5">
    <location>
        <begin position="3"/>
        <end position="285"/>
    </location>
</feature>
<proteinExistence type="predicted"/>
<evidence type="ECO:0000313" key="7">
    <source>
        <dbReference type="EMBL" id="RRH86901.1"/>
    </source>
</evidence>
<dbReference type="InterPro" id="IPR050446">
    <property type="entry name" value="FAD-oxidoreductase/Apoptosis"/>
</dbReference>
<dbReference type="SUPFAM" id="SSF55424">
    <property type="entry name" value="FAD/NAD-linked reductases, dimerisation (C-terminal) domain"/>
    <property type="match status" value="1"/>
</dbReference>
<dbReference type="Pfam" id="PF07992">
    <property type="entry name" value="Pyr_redox_2"/>
    <property type="match status" value="1"/>
</dbReference>